<keyword evidence="4 6" id="KW-1133">Transmembrane helix</keyword>
<comment type="subcellular location">
    <subcellularLocation>
        <location evidence="1">Cell membrane</location>
        <topology evidence="1">Multi-pass membrane protein</topology>
    </subcellularLocation>
</comment>
<evidence type="ECO:0000256" key="1">
    <source>
        <dbReference type="ARBA" id="ARBA00004651"/>
    </source>
</evidence>
<feature type="transmembrane region" description="Helical" evidence="6">
    <location>
        <begin position="34"/>
        <end position="55"/>
    </location>
</feature>
<evidence type="ECO:0000313" key="8">
    <source>
        <dbReference type="Proteomes" id="UP000230273"/>
    </source>
</evidence>
<feature type="transmembrane region" description="Helical" evidence="6">
    <location>
        <begin position="76"/>
        <end position="97"/>
    </location>
</feature>
<dbReference type="AlphaFoldDB" id="A0A2G9YVL3"/>
<feature type="transmembrane region" description="Helical" evidence="6">
    <location>
        <begin position="247"/>
        <end position="271"/>
    </location>
</feature>
<evidence type="ECO:0000256" key="4">
    <source>
        <dbReference type="ARBA" id="ARBA00022989"/>
    </source>
</evidence>
<evidence type="ECO:0000256" key="2">
    <source>
        <dbReference type="ARBA" id="ARBA00022475"/>
    </source>
</evidence>
<evidence type="ECO:0008006" key="9">
    <source>
        <dbReference type="Google" id="ProtNLM"/>
    </source>
</evidence>
<accession>A0A2G9YVL3</accession>
<keyword evidence="3 6" id="KW-0812">Transmembrane</keyword>
<keyword evidence="5 6" id="KW-0472">Membrane</keyword>
<evidence type="ECO:0000256" key="6">
    <source>
        <dbReference type="SAM" id="Phobius"/>
    </source>
</evidence>
<proteinExistence type="predicted"/>
<evidence type="ECO:0000256" key="3">
    <source>
        <dbReference type="ARBA" id="ARBA00022692"/>
    </source>
</evidence>
<evidence type="ECO:0000313" key="7">
    <source>
        <dbReference type="EMBL" id="PIP23229.1"/>
    </source>
</evidence>
<feature type="transmembrane region" description="Helical" evidence="6">
    <location>
        <begin position="155"/>
        <end position="173"/>
    </location>
</feature>
<dbReference type="GO" id="GO:0005886">
    <property type="term" value="C:plasma membrane"/>
    <property type="evidence" value="ECO:0007669"/>
    <property type="project" value="UniProtKB-SubCell"/>
</dbReference>
<feature type="transmembrane region" description="Helical" evidence="6">
    <location>
        <begin position="117"/>
        <end position="143"/>
    </location>
</feature>
<dbReference type="PANTHER" id="PTHR40277">
    <property type="entry name" value="BLL5419 PROTEIN"/>
    <property type="match status" value="1"/>
</dbReference>
<dbReference type="PANTHER" id="PTHR40277:SF1">
    <property type="entry name" value="BLL5419 PROTEIN"/>
    <property type="match status" value="1"/>
</dbReference>
<dbReference type="InterPro" id="IPR022791">
    <property type="entry name" value="L-PG_synthase/AglD"/>
</dbReference>
<reference evidence="7 8" key="1">
    <citation type="submission" date="2017-09" db="EMBL/GenBank/DDBJ databases">
        <title>Depth-based differentiation of microbial function through sediment-hosted aquifers and enrichment of novel symbionts in the deep terrestrial subsurface.</title>
        <authorList>
            <person name="Probst A.J."/>
            <person name="Ladd B."/>
            <person name="Jarett J.K."/>
            <person name="Geller-Mcgrath D.E."/>
            <person name="Sieber C.M."/>
            <person name="Emerson J.B."/>
            <person name="Anantharaman K."/>
            <person name="Thomas B.C."/>
            <person name="Malmstrom R."/>
            <person name="Stieglmeier M."/>
            <person name="Klingl A."/>
            <person name="Woyke T."/>
            <person name="Ryan C.M."/>
            <person name="Banfield J.F."/>
        </authorList>
    </citation>
    <scope>NUCLEOTIDE SEQUENCE [LARGE SCALE GENOMIC DNA]</scope>
    <source>
        <strain evidence="7">CG23_combo_of_CG06-09_8_20_14_all_38_19</strain>
    </source>
</reference>
<comment type="caution">
    <text evidence="7">The sequence shown here is derived from an EMBL/GenBank/DDBJ whole genome shotgun (WGS) entry which is preliminary data.</text>
</comment>
<sequence>MKKLLLFLFSLCVGGALLIWIINEIGWEEIKSVFWSFSIWKWLAILILTVLAALIKGWRWKTILKSQGYDIPAIEVFEYYLSGSAVSFLIPMVILGGEIFRCYDLKEKYSLPWLKSIASVVIDRILEITVFAIATIFGVIFFILKVGLPSEKTGIFIFSLIFLAILAIAIFYFKSFKKESIIYFFIKRVNFQNSTNVDTAMDIEKEIFNYFRPNKRTMLWGFGLSVLSGAVMLGRTMLLISFLGKSIGLSVGISVLAFSYLATTLPIPAAIGSHEVIQSFVFRNMELGANTGAAFALIICSAELMLALIGSVFLIKFFIQMLENTVVKTIKNLFKR</sequence>
<name>A0A2G9YVL3_9BACT</name>
<evidence type="ECO:0000256" key="5">
    <source>
        <dbReference type="ARBA" id="ARBA00023136"/>
    </source>
</evidence>
<dbReference type="NCBIfam" id="TIGR00374">
    <property type="entry name" value="flippase-like domain"/>
    <property type="match status" value="1"/>
</dbReference>
<dbReference type="Proteomes" id="UP000230273">
    <property type="component" value="Unassembled WGS sequence"/>
</dbReference>
<dbReference type="Pfam" id="PF03706">
    <property type="entry name" value="LPG_synthase_TM"/>
    <property type="match status" value="1"/>
</dbReference>
<organism evidence="7 8">
    <name type="scientific">Candidatus Nealsonbacteria bacterium CG23_combo_of_CG06-09_8_20_14_all_38_19</name>
    <dbReference type="NCBI Taxonomy" id="1974721"/>
    <lineage>
        <taxon>Bacteria</taxon>
        <taxon>Candidatus Nealsoniibacteriota</taxon>
    </lineage>
</organism>
<protein>
    <recommendedName>
        <fullName evidence="9">TIGR00374 family protein</fullName>
    </recommendedName>
</protein>
<gene>
    <name evidence="7" type="ORF">COX36_04410</name>
</gene>
<keyword evidence="2" id="KW-1003">Cell membrane</keyword>
<dbReference type="EMBL" id="PCRP01000070">
    <property type="protein sequence ID" value="PIP23229.1"/>
    <property type="molecule type" value="Genomic_DNA"/>
</dbReference>
<feature type="transmembrane region" description="Helical" evidence="6">
    <location>
        <begin position="218"/>
        <end position="240"/>
    </location>
</feature>
<feature type="transmembrane region" description="Helical" evidence="6">
    <location>
        <begin position="291"/>
        <end position="315"/>
    </location>
</feature>